<sequence length="532" mass="59239">MFRTITAVCAICSLCGVTQGEDLNDSVLGVGETQRVEAVGNEIDAAAKRIDEILESRWQQDSIIPADTASDAEFCRRVFLDITGVAPPVSQLREFLDSHDPNKRVELIDTLLRSPKHASHMASRWIDILLPNDNQVAVRPDENVAALHRWLQEQFLVNKPYDHLVGGFLTAGGAGNEGPAIFYTSHELKPERIASATSRIFMGIQLQCAQCHDHPLGQWTQEDFWQYAAFFGQLQQRDSRMGGGMVVEDRSGGEVTFPETERVMLPRYPGVKTLPEDDPSENRRRQLTIWMASRDNPFFARAAANRVWGHLFGRGLVDPVDDMDVDNPASHPELLQYLADFLIEQRFDLRDLYAAIGRTKAYGRTSAAPMGEIPPPDSFAIMNVKTLTPAQYFDSMQQNVFRRSVVIASDLSSPDRGQRQQFISRMEATEASPRDYPHGVVQALGLLNGPEVTQATQPASGALLLAMQAPFFTEAQRIETLFLAVLSRRPTDAEAKRFAEYLSSSKDSESREAALGDLLWVLLNTAECTVCP</sequence>
<name>A0A5C6ASA5_9BACT</name>
<feature type="domain" description="DUF1549" evidence="1">
    <location>
        <begin position="50"/>
        <end position="235"/>
    </location>
</feature>
<reference evidence="3 4" key="1">
    <citation type="submission" date="2019-02" db="EMBL/GenBank/DDBJ databases">
        <title>Deep-cultivation of Planctomycetes and their phenomic and genomic characterization uncovers novel biology.</title>
        <authorList>
            <person name="Wiegand S."/>
            <person name="Jogler M."/>
            <person name="Boedeker C."/>
            <person name="Pinto D."/>
            <person name="Vollmers J."/>
            <person name="Rivas-Marin E."/>
            <person name="Kohn T."/>
            <person name="Peeters S.H."/>
            <person name="Heuer A."/>
            <person name="Rast P."/>
            <person name="Oberbeckmann S."/>
            <person name="Bunk B."/>
            <person name="Jeske O."/>
            <person name="Meyerdierks A."/>
            <person name="Storesund J.E."/>
            <person name="Kallscheuer N."/>
            <person name="Luecker S."/>
            <person name="Lage O.M."/>
            <person name="Pohl T."/>
            <person name="Merkel B.J."/>
            <person name="Hornburger P."/>
            <person name="Mueller R.-W."/>
            <person name="Bruemmer F."/>
            <person name="Labrenz M."/>
            <person name="Spormann A.M."/>
            <person name="Op Den Camp H."/>
            <person name="Overmann J."/>
            <person name="Amann R."/>
            <person name="Jetten M.S.M."/>
            <person name="Mascher T."/>
            <person name="Medema M.H."/>
            <person name="Devos D.P."/>
            <person name="Kaster A.-K."/>
            <person name="Ovreas L."/>
            <person name="Rohde M."/>
            <person name="Galperin M.Y."/>
            <person name="Jogler C."/>
        </authorList>
    </citation>
    <scope>NUCLEOTIDE SEQUENCE [LARGE SCALE GENOMIC DNA]</scope>
    <source>
        <strain evidence="3 4">Pla52n</strain>
    </source>
</reference>
<proteinExistence type="predicted"/>
<dbReference type="EMBL" id="SJPN01000004">
    <property type="protein sequence ID" value="TWU02297.1"/>
    <property type="molecule type" value="Genomic_DNA"/>
</dbReference>
<dbReference type="RefSeq" id="WP_146520655.1">
    <property type="nucleotide sequence ID" value="NZ_CP151726.1"/>
</dbReference>
<dbReference type="Proteomes" id="UP000320176">
    <property type="component" value="Unassembled WGS sequence"/>
</dbReference>
<gene>
    <name evidence="3" type="ORF">Pla52n_33470</name>
</gene>
<evidence type="ECO:0000313" key="4">
    <source>
        <dbReference type="Proteomes" id="UP000320176"/>
    </source>
</evidence>
<keyword evidence="4" id="KW-1185">Reference proteome</keyword>
<dbReference type="PANTHER" id="PTHR35889:SF3">
    <property type="entry name" value="F-BOX DOMAIN-CONTAINING PROTEIN"/>
    <property type="match status" value="1"/>
</dbReference>
<evidence type="ECO:0008006" key="5">
    <source>
        <dbReference type="Google" id="ProtNLM"/>
    </source>
</evidence>
<evidence type="ECO:0000259" key="2">
    <source>
        <dbReference type="Pfam" id="PF07587"/>
    </source>
</evidence>
<organism evidence="3 4">
    <name type="scientific">Stieleria varia</name>
    <dbReference type="NCBI Taxonomy" id="2528005"/>
    <lineage>
        <taxon>Bacteria</taxon>
        <taxon>Pseudomonadati</taxon>
        <taxon>Planctomycetota</taxon>
        <taxon>Planctomycetia</taxon>
        <taxon>Pirellulales</taxon>
        <taxon>Pirellulaceae</taxon>
        <taxon>Stieleria</taxon>
    </lineage>
</organism>
<dbReference type="OrthoDB" id="289126at2"/>
<evidence type="ECO:0000313" key="3">
    <source>
        <dbReference type="EMBL" id="TWU02297.1"/>
    </source>
</evidence>
<dbReference type="InterPro" id="IPR011444">
    <property type="entry name" value="DUF1549"/>
</dbReference>
<protein>
    <recommendedName>
        <fullName evidence="5">Cytochrome c domain-containing protein</fullName>
    </recommendedName>
</protein>
<comment type="caution">
    <text evidence="3">The sequence shown here is derived from an EMBL/GenBank/DDBJ whole genome shotgun (WGS) entry which is preliminary data.</text>
</comment>
<feature type="domain" description="DUF1553" evidence="2">
    <location>
        <begin position="283"/>
        <end position="394"/>
    </location>
</feature>
<dbReference type="AlphaFoldDB" id="A0A5C6ASA5"/>
<accession>A0A5C6ASA5</accession>
<evidence type="ECO:0000259" key="1">
    <source>
        <dbReference type="Pfam" id="PF07583"/>
    </source>
</evidence>
<dbReference type="PANTHER" id="PTHR35889">
    <property type="entry name" value="CYCLOINULO-OLIGOSACCHARIDE FRUCTANOTRANSFERASE-RELATED"/>
    <property type="match status" value="1"/>
</dbReference>
<dbReference type="InterPro" id="IPR022655">
    <property type="entry name" value="DUF1553"/>
</dbReference>
<dbReference type="Pfam" id="PF07583">
    <property type="entry name" value="PSCyt2"/>
    <property type="match status" value="1"/>
</dbReference>
<dbReference type="Pfam" id="PF07587">
    <property type="entry name" value="PSD1"/>
    <property type="match status" value="1"/>
</dbReference>